<dbReference type="OrthoDB" id="5822365at2759"/>
<proteinExistence type="predicted"/>
<evidence type="ECO:0000313" key="2">
    <source>
        <dbReference type="EMBL" id="KHJ82114.1"/>
    </source>
</evidence>
<accession>A0A0B1SB41</accession>
<feature type="non-terminal residue" evidence="2">
    <location>
        <position position="1"/>
    </location>
</feature>
<gene>
    <name evidence="2" type="ORF">OESDEN_18194</name>
</gene>
<feature type="transmembrane region" description="Helical" evidence="1">
    <location>
        <begin position="40"/>
        <end position="58"/>
    </location>
</feature>
<organism evidence="2 3">
    <name type="scientific">Oesophagostomum dentatum</name>
    <name type="common">Nodular worm</name>
    <dbReference type="NCBI Taxonomy" id="61180"/>
    <lineage>
        <taxon>Eukaryota</taxon>
        <taxon>Metazoa</taxon>
        <taxon>Ecdysozoa</taxon>
        <taxon>Nematoda</taxon>
        <taxon>Chromadorea</taxon>
        <taxon>Rhabditida</taxon>
        <taxon>Rhabditina</taxon>
        <taxon>Rhabditomorpha</taxon>
        <taxon>Strongyloidea</taxon>
        <taxon>Strongylidae</taxon>
        <taxon>Oesophagostomum</taxon>
    </lineage>
</organism>
<keyword evidence="1" id="KW-1133">Transmembrane helix</keyword>
<feature type="transmembrane region" description="Helical" evidence="1">
    <location>
        <begin position="70"/>
        <end position="88"/>
    </location>
</feature>
<keyword evidence="1" id="KW-0472">Membrane</keyword>
<protein>
    <submittedName>
        <fullName evidence="2">Uncharacterized protein</fullName>
    </submittedName>
</protein>
<name>A0A0B1SB41_OESDE</name>
<evidence type="ECO:0000256" key="1">
    <source>
        <dbReference type="SAM" id="Phobius"/>
    </source>
</evidence>
<dbReference type="EMBL" id="KN582157">
    <property type="protein sequence ID" value="KHJ82114.1"/>
    <property type="molecule type" value="Genomic_DNA"/>
</dbReference>
<keyword evidence="3" id="KW-1185">Reference proteome</keyword>
<keyword evidence="1" id="KW-0812">Transmembrane</keyword>
<dbReference type="AlphaFoldDB" id="A0A0B1SB41"/>
<sequence>LSAYPFHFLYLSDLLFALSPYLRSQFIARPNSTTLSEENIRILVGCGVVISNLLLLVFLNSRPTMRRRYVFFSLVSIGDIMDGTYLIFPSFMRIAEMAAGTFYGGSKHASG</sequence>
<evidence type="ECO:0000313" key="3">
    <source>
        <dbReference type="Proteomes" id="UP000053660"/>
    </source>
</evidence>
<dbReference type="Proteomes" id="UP000053660">
    <property type="component" value="Unassembled WGS sequence"/>
</dbReference>
<reference evidence="2 3" key="1">
    <citation type="submission" date="2014-03" db="EMBL/GenBank/DDBJ databases">
        <title>Draft genome of the hookworm Oesophagostomum dentatum.</title>
        <authorList>
            <person name="Mitreva M."/>
        </authorList>
    </citation>
    <scope>NUCLEOTIDE SEQUENCE [LARGE SCALE GENOMIC DNA]</scope>
    <source>
        <strain evidence="2 3">OD-Hann</strain>
    </source>
</reference>